<dbReference type="OrthoDB" id="3782133at2759"/>
<protein>
    <submittedName>
        <fullName evidence="2">Uncharacterized protein</fullName>
    </submittedName>
</protein>
<accession>A0A6A7AIS5</accession>
<evidence type="ECO:0000256" key="1">
    <source>
        <dbReference type="SAM" id="Coils"/>
    </source>
</evidence>
<proteinExistence type="predicted"/>
<evidence type="ECO:0000313" key="3">
    <source>
        <dbReference type="Proteomes" id="UP000799424"/>
    </source>
</evidence>
<dbReference type="Proteomes" id="UP000799424">
    <property type="component" value="Unassembled WGS sequence"/>
</dbReference>
<reference evidence="2" key="1">
    <citation type="journal article" date="2020" name="Stud. Mycol.">
        <title>101 Dothideomycetes genomes: a test case for predicting lifestyles and emergence of pathogens.</title>
        <authorList>
            <person name="Haridas S."/>
            <person name="Albert R."/>
            <person name="Binder M."/>
            <person name="Bloem J."/>
            <person name="Labutti K."/>
            <person name="Salamov A."/>
            <person name="Andreopoulos B."/>
            <person name="Baker S."/>
            <person name="Barry K."/>
            <person name="Bills G."/>
            <person name="Bluhm B."/>
            <person name="Cannon C."/>
            <person name="Castanera R."/>
            <person name="Culley D."/>
            <person name="Daum C."/>
            <person name="Ezra D."/>
            <person name="Gonzalez J."/>
            <person name="Henrissat B."/>
            <person name="Kuo A."/>
            <person name="Liang C."/>
            <person name="Lipzen A."/>
            <person name="Lutzoni F."/>
            <person name="Magnuson J."/>
            <person name="Mondo S."/>
            <person name="Nolan M."/>
            <person name="Ohm R."/>
            <person name="Pangilinan J."/>
            <person name="Park H.-J."/>
            <person name="Ramirez L."/>
            <person name="Alfaro M."/>
            <person name="Sun H."/>
            <person name="Tritt A."/>
            <person name="Yoshinaga Y."/>
            <person name="Zwiers L.-H."/>
            <person name="Turgeon B."/>
            <person name="Goodwin S."/>
            <person name="Spatafora J."/>
            <person name="Crous P."/>
            <person name="Grigoriev I."/>
        </authorList>
    </citation>
    <scope>NUCLEOTIDE SEQUENCE</scope>
    <source>
        <strain evidence="2">CBS 113818</strain>
    </source>
</reference>
<sequence>MAVSIDNTLSQSGPGPKARLLRGLARHASAPVRSHWNELSLTQAVVSRLRLERDRWRTTAQVQERQLLSSERDFKLQERTVAVLEERNAALCAGHNEDVSASDKLFTRLQDVIDKHEKLVDQLNESVRTATRLKKSDRAKGKVWQRNLRLKATLQLYTSHATVASANTEASLMEALALANERIEELEGKGELLLQALQKQNDSYDIAEISIEEEHDTAKLLEAEIAFREVLEDETFKEQKEYWEDLLAE</sequence>
<dbReference type="AlphaFoldDB" id="A0A6A7AIS5"/>
<organism evidence="2 3">
    <name type="scientific">Ophiobolus disseminans</name>
    <dbReference type="NCBI Taxonomy" id="1469910"/>
    <lineage>
        <taxon>Eukaryota</taxon>
        <taxon>Fungi</taxon>
        <taxon>Dikarya</taxon>
        <taxon>Ascomycota</taxon>
        <taxon>Pezizomycotina</taxon>
        <taxon>Dothideomycetes</taxon>
        <taxon>Pleosporomycetidae</taxon>
        <taxon>Pleosporales</taxon>
        <taxon>Pleosporineae</taxon>
        <taxon>Phaeosphaeriaceae</taxon>
        <taxon>Ophiobolus</taxon>
    </lineage>
</organism>
<keyword evidence="3" id="KW-1185">Reference proteome</keyword>
<feature type="coiled-coil region" evidence="1">
    <location>
        <begin position="169"/>
        <end position="196"/>
    </location>
</feature>
<evidence type="ECO:0000313" key="2">
    <source>
        <dbReference type="EMBL" id="KAF2832569.1"/>
    </source>
</evidence>
<feature type="coiled-coil region" evidence="1">
    <location>
        <begin position="106"/>
        <end position="133"/>
    </location>
</feature>
<name>A0A6A7AIS5_9PLEO</name>
<keyword evidence="1" id="KW-0175">Coiled coil</keyword>
<dbReference type="EMBL" id="MU006217">
    <property type="protein sequence ID" value="KAF2832569.1"/>
    <property type="molecule type" value="Genomic_DNA"/>
</dbReference>
<gene>
    <name evidence="2" type="ORF">CC86DRAFT_425093</name>
</gene>